<dbReference type="AlphaFoldDB" id="A0A9W8XJ69"/>
<dbReference type="Gene3D" id="3.40.390.10">
    <property type="entry name" value="Collagenase (Catalytic Domain)"/>
    <property type="match status" value="1"/>
</dbReference>
<dbReference type="InterPro" id="IPR024079">
    <property type="entry name" value="MetalloPept_cat_dom_sf"/>
</dbReference>
<protein>
    <recommendedName>
        <fullName evidence="4">Lysine-specific metallo-endopeptidase domain-containing protein</fullName>
    </recommendedName>
</protein>
<evidence type="ECO:0000256" key="1">
    <source>
        <dbReference type="SAM" id="SignalP"/>
    </source>
</evidence>
<reference evidence="2" key="1">
    <citation type="submission" date="2022-10" db="EMBL/GenBank/DDBJ databases">
        <title>Tapping the CABI collections for fungal endophytes: first genome assemblies for Collariella, Neodidymelliopsis, Ascochyta clinopodiicola, Didymella pomorum, Didymosphaeria variabile, Neocosmospora piperis and Neocucurbitaria cava.</title>
        <authorList>
            <person name="Hill R."/>
        </authorList>
    </citation>
    <scope>NUCLEOTIDE SEQUENCE</scope>
    <source>
        <strain evidence="2">IMI 356815</strain>
    </source>
</reference>
<evidence type="ECO:0000313" key="2">
    <source>
        <dbReference type="EMBL" id="KAJ4350341.1"/>
    </source>
</evidence>
<organism evidence="2 3">
    <name type="scientific">Didymosphaeria variabile</name>
    <dbReference type="NCBI Taxonomy" id="1932322"/>
    <lineage>
        <taxon>Eukaryota</taxon>
        <taxon>Fungi</taxon>
        <taxon>Dikarya</taxon>
        <taxon>Ascomycota</taxon>
        <taxon>Pezizomycotina</taxon>
        <taxon>Dothideomycetes</taxon>
        <taxon>Pleosporomycetidae</taxon>
        <taxon>Pleosporales</taxon>
        <taxon>Massarineae</taxon>
        <taxon>Didymosphaeriaceae</taxon>
        <taxon>Didymosphaeria</taxon>
    </lineage>
</organism>
<name>A0A9W8XJ69_9PLEO</name>
<gene>
    <name evidence="2" type="ORF">N0V89_008962</name>
</gene>
<sequence length="355" mass="40076">MYLSWFQSAAALVLLIVPPTLAGPQNYYIDPSCSSFDGFDDTVAEAYDMARTTVSKMQANADVGMQRAFKMLFKDQNRSLVQGRLAAIGAFTADKKVDDPSQAAIIFSCDNDASWEQITDGDRKNQWKNTKYHMRYTGGSVSCLREDPALQHTNDNYVPAVGKDDKEHEDWMDEGWQEPRALITVCDRMKKSYTRFANLQKYEAKLLTKQADNSGNEVQLKIVNAPLTSRTLLHEMFHTTVGGEKLKDKYDGINGGKKVYFYQNVIKLAAADQVKFPDAFAFFGKMQEVPSHIHTNLYTAQLSSMKVYQLGSSDEEQQAGDVEKRPEALKRLRRFLAKCRSRLIGRSDPDCKAVL</sequence>
<dbReference type="Proteomes" id="UP001140513">
    <property type="component" value="Unassembled WGS sequence"/>
</dbReference>
<proteinExistence type="predicted"/>
<accession>A0A9W8XJ69</accession>
<feature type="chain" id="PRO_5040809051" description="Lysine-specific metallo-endopeptidase domain-containing protein" evidence="1">
    <location>
        <begin position="23"/>
        <end position="355"/>
    </location>
</feature>
<evidence type="ECO:0000313" key="3">
    <source>
        <dbReference type="Proteomes" id="UP001140513"/>
    </source>
</evidence>
<evidence type="ECO:0008006" key="4">
    <source>
        <dbReference type="Google" id="ProtNLM"/>
    </source>
</evidence>
<dbReference type="GeneID" id="80912492"/>
<keyword evidence="3" id="KW-1185">Reference proteome</keyword>
<comment type="caution">
    <text evidence="2">The sequence shown here is derived from an EMBL/GenBank/DDBJ whole genome shotgun (WGS) entry which is preliminary data.</text>
</comment>
<dbReference type="EMBL" id="JAPEUX010000006">
    <property type="protein sequence ID" value="KAJ4350341.1"/>
    <property type="molecule type" value="Genomic_DNA"/>
</dbReference>
<dbReference type="GO" id="GO:0008237">
    <property type="term" value="F:metallopeptidase activity"/>
    <property type="evidence" value="ECO:0007669"/>
    <property type="project" value="InterPro"/>
</dbReference>
<dbReference type="RefSeq" id="XP_056069271.1">
    <property type="nucleotide sequence ID" value="XM_056217715.1"/>
</dbReference>
<keyword evidence="1" id="KW-0732">Signal</keyword>
<feature type="signal peptide" evidence="1">
    <location>
        <begin position="1"/>
        <end position="22"/>
    </location>
</feature>